<dbReference type="Proteomes" id="UP001497522">
    <property type="component" value="Chromosome 7"/>
</dbReference>
<organism evidence="2 3">
    <name type="scientific">Sphagnum jensenii</name>
    <dbReference type="NCBI Taxonomy" id="128206"/>
    <lineage>
        <taxon>Eukaryota</taxon>
        <taxon>Viridiplantae</taxon>
        <taxon>Streptophyta</taxon>
        <taxon>Embryophyta</taxon>
        <taxon>Bryophyta</taxon>
        <taxon>Sphagnophytina</taxon>
        <taxon>Sphagnopsida</taxon>
        <taxon>Sphagnales</taxon>
        <taxon>Sphagnaceae</taxon>
        <taxon>Sphagnum</taxon>
    </lineage>
</organism>
<name>A0ABP1BTU4_9BRYO</name>
<sequence>MAGTGGGGSGSRGSDNNEERLRKMVVDHLRTLELFAIDTRTPEGLASLTAIFGQALQARLIAGEAQREEEARKVAEAKAAEKKRKRDERATT</sequence>
<evidence type="ECO:0000313" key="3">
    <source>
        <dbReference type="Proteomes" id="UP001497522"/>
    </source>
</evidence>
<reference evidence="2" key="1">
    <citation type="submission" date="2024-03" db="EMBL/GenBank/DDBJ databases">
        <authorList>
            <consortium name="ELIXIR-Norway"/>
            <consortium name="Elixir Norway"/>
        </authorList>
    </citation>
    <scope>NUCLEOTIDE SEQUENCE</scope>
</reference>
<keyword evidence="3" id="KW-1185">Reference proteome</keyword>
<feature type="compositionally biased region" description="Gly residues" evidence="1">
    <location>
        <begin position="1"/>
        <end position="11"/>
    </location>
</feature>
<proteinExistence type="predicted"/>
<accession>A0ABP1BTU4</accession>
<feature type="region of interest" description="Disordered" evidence="1">
    <location>
        <begin position="1"/>
        <end position="20"/>
    </location>
</feature>
<feature type="region of interest" description="Disordered" evidence="1">
    <location>
        <begin position="72"/>
        <end position="92"/>
    </location>
</feature>
<protein>
    <submittedName>
        <fullName evidence="2">Uncharacterized protein</fullName>
    </submittedName>
</protein>
<evidence type="ECO:0000256" key="1">
    <source>
        <dbReference type="SAM" id="MobiDB-lite"/>
    </source>
</evidence>
<evidence type="ECO:0000313" key="2">
    <source>
        <dbReference type="EMBL" id="CAK9879772.1"/>
    </source>
</evidence>
<dbReference type="EMBL" id="OZ023708">
    <property type="protein sequence ID" value="CAK9879772.1"/>
    <property type="molecule type" value="Genomic_DNA"/>
</dbReference>
<gene>
    <name evidence="2" type="ORF">CSSPJE1EN2_LOCUS21261</name>
</gene>